<evidence type="ECO:0000256" key="2">
    <source>
        <dbReference type="ARBA" id="ARBA00022536"/>
    </source>
</evidence>
<organism evidence="17 18">
    <name type="scientific">Cylicocyclus nassatus</name>
    <name type="common">Nematode worm</name>
    <dbReference type="NCBI Taxonomy" id="53992"/>
    <lineage>
        <taxon>Eukaryota</taxon>
        <taxon>Metazoa</taxon>
        <taxon>Ecdysozoa</taxon>
        <taxon>Nematoda</taxon>
        <taxon>Chromadorea</taxon>
        <taxon>Rhabditida</taxon>
        <taxon>Rhabditina</taxon>
        <taxon>Rhabditomorpha</taxon>
        <taxon>Strongyloidea</taxon>
        <taxon>Strongylidae</taxon>
        <taxon>Cylicocyclus</taxon>
    </lineage>
</organism>
<dbReference type="GO" id="GO:0044331">
    <property type="term" value="P:cell-cell adhesion mediated by cadherin"/>
    <property type="evidence" value="ECO:0007669"/>
    <property type="project" value="TreeGrafter"/>
</dbReference>
<dbReference type="Pfam" id="PF22417">
    <property type="entry name" value="Hmr1_E-cad-like"/>
    <property type="match status" value="1"/>
</dbReference>
<feature type="domain" description="Cadherin" evidence="16">
    <location>
        <begin position="419"/>
        <end position="524"/>
    </location>
</feature>
<dbReference type="InterPro" id="IPR013320">
    <property type="entry name" value="ConA-like_dom_sf"/>
</dbReference>
<feature type="domain" description="Cadherin" evidence="16">
    <location>
        <begin position="1542"/>
        <end position="1657"/>
    </location>
</feature>
<dbReference type="CDD" id="cd11304">
    <property type="entry name" value="Cadherin_repeat"/>
    <property type="match status" value="14"/>
</dbReference>
<feature type="transmembrane region" description="Helical" evidence="12">
    <location>
        <begin position="2843"/>
        <end position="2864"/>
    </location>
</feature>
<evidence type="ECO:0000256" key="10">
    <source>
        <dbReference type="PROSITE-ProRule" id="PRU00043"/>
    </source>
</evidence>
<dbReference type="InterPro" id="IPR000742">
    <property type="entry name" value="EGF"/>
</dbReference>
<keyword evidence="18" id="KW-1185">Reference proteome</keyword>
<dbReference type="GO" id="GO:0000902">
    <property type="term" value="P:cell morphogenesis"/>
    <property type="evidence" value="ECO:0007669"/>
    <property type="project" value="TreeGrafter"/>
</dbReference>
<keyword evidence="7 12" id="KW-1133">Transmembrane helix</keyword>
<feature type="domain" description="Cadherin" evidence="16">
    <location>
        <begin position="1209"/>
        <end position="1331"/>
    </location>
</feature>
<evidence type="ECO:0000256" key="9">
    <source>
        <dbReference type="ARBA" id="ARBA00023157"/>
    </source>
</evidence>
<dbReference type="SMART" id="SM00112">
    <property type="entry name" value="CA"/>
    <property type="match status" value="15"/>
</dbReference>
<proteinExistence type="predicted"/>
<dbReference type="GO" id="GO:0005912">
    <property type="term" value="C:adherens junction"/>
    <property type="evidence" value="ECO:0007669"/>
    <property type="project" value="TreeGrafter"/>
</dbReference>
<evidence type="ECO:0000256" key="7">
    <source>
        <dbReference type="ARBA" id="ARBA00022989"/>
    </source>
</evidence>
<dbReference type="SMART" id="SM00181">
    <property type="entry name" value="EGF"/>
    <property type="match status" value="3"/>
</dbReference>
<feature type="domain" description="Cadherin" evidence="16">
    <location>
        <begin position="1658"/>
        <end position="1768"/>
    </location>
</feature>
<dbReference type="SUPFAM" id="SSF49313">
    <property type="entry name" value="Cadherin-like"/>
    <property type="match status" value="14"/>
</dbReference>
<evidence type="ECO:0000256" key="4">
    <source>
        <dbReference type="ARBA" id="ARBA00022729"/>
    </source>
</evidence>
<dbReference type="PANTHER" id="PTHR24027">
    <property type="entry name" value="CADHERIN-23"/>
    <property type="match status" value="1"/>
</dbReference>
<feature type="domain" description="Cadherin" evidence="16">
    <location>
        <begin position="1837"/>
        <end position="1932"/>
    </location>
</feature>
<evidence type="ECO:0000259" key="14">
    <source>
        <dbReference type="PROSITE" id="PS50025"/>
    </source>
</evidence>
<dbReference type="GO" id="GO:0007156">
    <property type="term" value="P:homophilic cell adhesion via plasma membrane adhesion molecules"/>
    <property type="evidence" value="ECO:0007669"/>
    <property type="project" value="InterPro"/>
</dbReference>
<evidence type="ECO:0000313" key="17">
    <source>
        <dbReference type="EMBL" id="CAJ0592699.1"/>
    </source>
</evidence>
<feature type="domain" description="Cadherin" evidence="16">
    <location>
        <begin position="1094"/>
        <end position="1208"/>
    </location>
</feature>
<evidence type="ECO:0000256" key="11">
    <source>
        <dbReference type="PROSITE-ProRule" id="PRU00076"/>
    </source>
</evidence>
<comment type="subcellular location">
    <subcellularLocation>
        <location evidence="1">Membrane</location>
        <topology evidence="1">Single-pass membrane protein</topology>
    </subcellularLocation>
</comment>
<keyword evidence="3 12" id="KW-0812">Transmembrane</keyword>
<dbReference type="SMART" id="SM00179">
    <property type="entry name" value="EGF_CA"/>
    <property type="match status" value="1"/>
</dbReference>
<evidence type="ECO:0000256" key="3">
    <source>
        <dbReference type="ARBA" id="ARBA00022692"/>
    </source>
</evidence>
<dbReference type="Pfam" id="PF24613">
    <property type="entry name" value="EGF_Hmr-1"/>
    <property type="match status" value="1"/>
</dbReference>
<dbReference type="InterPro" id="IPR039808">
    <property type="entry name" value="Cadherin"/>
</dbReference>
<evidence type="ECO:0000256" key="6">
    <source>
        <dbReference type="ARBA" id="ARBA00022837"/>
    </source>
</evidence>
<dbReference type="InterPro" id="IPR001791">
    <property type="entry name" value="Laminin_G"/>
</dbReference>
<feature type="domain" description="Cadherin" evidence="16">
    <location>
        <begin position="1931"/>
        <end position="2047"/>
    </location>
</feature>
<dbReference type="Pfam" id="PF00028">
    <property type="entry name" value="Cadherin"/>
    <property type="match status" value="10"/>
</dbReference>
<dbReference type="InterPro" id="IPR056448">
    <property type="entry name" value="EGF_Hmr-1"/>
</dbReference>
<dbReference type="PROSITE" id="PS00232">
    <property type="entry name" value="CADHERIN_1"/>
    <property type="match status" value="6"/>
</dbReference>
<keyword evidence="6 10" id="KW-0106">Calcium</keyword>
<dbReference type="PROSITE" id="PS50026">
    <property type="entry name" value="EGF_3"/>
    <property type="match status" value="1"/>
</dbReference>
<dbReference type="GO" id="GO:0034332">
    <property type="term" value="P:adherens junction organization"/>
    <property type="evidence" value="ECO:0007669"/>
    <property type="project" value="TreeGrafter"/>
</dbReference>
<dbReference type="CDD" id="cd00110">
    <property type="entry name" value="LamG"/>
    <property type="match status" value="1"/>
</dbReference>
<dbReference type="InterPro" id="IPR000152">
    <property type="entry name" value="EGF-type_Asp/Asn_hydroxyl_site"/>
</dbReference>
<feature type="domain" description="Cadherin" evidence="16">
    <location>
        <begin position="975"/>
        <end position="1090"/>
    </location>
</feature>
<keyword evidence="4 13" id="KW-0732">Signal</keyword>
<dbReference type="FunFam" id="2.60.40.60:FF:000013">
    <property type="entry name" value="Cadherin EGF LAG seven-pass G-type receptor"/>
    <property type="match status" value="1"/>
</dbReference>
<protein>
    <submittedName>
        <fullName evidence="17">Uncharacterized protein</fullName>
    </submittedName>
</protein>
<feature type="domain" description="Cadherin" evidence="16">
    <location>
        <begin position="525"/>
        <end position="638"/>
    </location>
</feature>
<dbReference type="Pfam" id="PF02210">
    <property type="entry name" value="Laminin_G_2"/>
    <property type="match status" value="1"/>
</dbReference>
<evidence type="ECO:0000256" key="5">
    <source>
        <dbReference type="ARBA" id="ARBA00022737"/>
    </source>
</evidence>
<dbReference type="GO" id="GO:0016342">
    <property type="term" value="C:catenin complex"/>
    <property type="evidence" value="ECO:0007669"/>
    <property type="project" value="TreeGrafter"/>
</dbReference>
<evidence type="ECO:0000313" key="18">
    <source>
        <dbReference type="Proteomes" id="UP001176961"/>
    </source>
</evidence>
<feature type="domain" description="Cadherin" evidence="16">
    <location>
        <begin position="639"/>
        <end position="742"/>
    </location>
</feature>
<comment type="caution">
    <text evidence="17">The sequence shown here is derived from an EMBL/GenBank/DDBJ whole genome shotgun (WGS) entry which is preliminary data.</text>
</comment>
<evidence type="ECO:0000259" key="16">
    <source>
        <dbReference type="PROSITE" id="PS50268"/>
    </source>
</evidence>
<feature type="domain" description="Cadherin" evidence="16">
    <location>
        <begin position="744"/>
        <end position="860"/>
    </location>
</feature>
<evidence type="ECO:0000256" key="12">
    <source>
        <dbReference type="SAM" id="Phobius"/>
    </source>
</evidence>
<feature type="domain" description="Cadherin" evidence="16">
    <location>
        <begin position="1332"/>
        <end position="1432"/>
    </location>
</feature>
<feature type="chain" id="PRO_5041461994" evidence="13">
    <location>
        <begin position="22"/>
        <end position="2986"/>
    </location>
</feature>
<dbReference type="FunFam" id="2.60.40.60:FF:000092">
    <property type="entry name" value="Protocadherin 8"/>
    <property type="match status" value="2"/>
</dbReference>
<evidence type="ECO:0000256" key="13">
    <source>
        <dbReference type="SAM" id="SignalP"/>
    </source>
</evidence>
<name>A0AA36DVE4_CYLNA</name>
<keyword evidence="8 12" id="KW-0472">Membrane</keyword>
<evidence type="ECO:0000256" key="1">
    <source>
        <dbReference type="ARBA" id="ARBA00004167"/>
    </source>
</evidence>
<dbReference type="GO" id="GO:0030855">
    <property type="term" value="P:epithelial cell differentiation"/>
    <property type="evidence" value="ECO:0007669"/>
    <property type="project" value="UniProtKB-ARBA"/>
</dbReference>
<sequence length="2986" mass="331908">MAVRVATSLLLLHYIVPGIHAEPSTVVVRRDAPVGWLVADLQFTQLVTNDETLRILPSPHFRLFKTNELGQLITTRPMPVNISRFPLYIMAKQDTYQRVILVHVQISDSPIKFLMDHYQTLISETTQNGSLLLFSRPFTLKAMPPGQTVRFAPISSIEAFPITIISREDPKGRGFALIQLSDVLENRGGEVMEFFLGAFNETWHEVANCRVTILVQEAAPEPPKFDVSHYFTSLEELQPQTTVMRVNARTNKGSVQYGLQENSSYFNVDTFSGDIYTISRVPVGKYDLQVVAKNSINQNSTATVTVLIQDKKDSYTFTKSRRRRELSDPIEIRVKENTKEEFSKRIPLFTGEHILAAPIVRDHFTIYSDGTVAITKPLNYEKTKELSEIFEIAGKSKTRIQTLYIKVEDVDEPPAFVNGPLPFLAVVPLETPVGFHVYKFVARDEAGDGDEDVEYRLINTEPSGMFTVDAATGVVRTAVRQYKEGQTYRVLVQAIDKTPRDNSTKQESEVAKLEILAGDRPPQFLQQHYTVSLAEDSLVDYSVVDVRAHRFRAIDDRRSKGELTYSLFGYHGGQREETSVFGIDPKSGVILLRRLLDYDDPSQTKLHKLIVIASEDGKESSVPVDVQITDVNDNAPIFSRPLYTTQVREDFPVGETILQVRTEDKDSGDNARVRYSVDNDNFTINDKGELSAKNRLDADQYKERFFIYRFNVTATDYGNPPLSSNATVHIRTENTNDEAPVFFPTRHYTAYIAEDAQGGTPVVQIQARDPDRDQVEYAFIDKSGKETYETKLFQIDKDTGLIKLRSGVHATDLLKTDSPYNLTVIARDDGSCCSADSPQHTALATVLIGIEDVNNNRPEFRNCASYGELAKIQEGVYKKDPPTIIKVEATDEDSSSNGQIVYSLYYAQSESRKPFVIDKLTGVLTPSPHVIFDRETRPREDVTVKATDRGDRPLIGFCQFSIEVVDVNDNAPQFDRASYETSISRSETIGTSILTVFAFDNDAPHNANVTYHLEADPTAGEEFQDDAKFFQILNEHSGEITLMKPIPRNQQKDKFIFNVIADDNGIPEAQRSSVQVTIKIHEKQQSAPRWQTSPDCKKEVTVVENTEMNKILLKCRAVAGDGSKSSIVYKLSNGAVSRPGKPDAKFRQFNKIEDGREWVEVVIMEPLDYEQAQNYTLTLTATDVNSHVSSSRSFVVLVQDVNDVVPQFTVDLFTGTVDEELTPAEYLEKVGKPITTVKAVDLDSNGPQNEVHYRILDVPDPTGAQLFRIDEFTGEIWPNAKFDREQKDMYILTVEARDDLPSALPGAAGPNKDNVKVQIVIGDVNDNAPYFDEPKYVGKVLENADPGHDIITVKAHDLDKHSTLRYDVVAAQGGRIPFGARTDSGAIFVKEPLDYEQEAVYHLRLLVSDGRHNASTDVFIYVEDVNDNAPVFEQPSYSTTILEEDPDIPKVLFHVRATDADKDEKSRRIVYLLEGQGAGEFFRIGRDTGDIELIKALDRDPPNGVPTWNFIVQAVDDDGRGLIGYADVQVNLKDINDNAPIFPDDLYGYVEENREPHSPDGVYFMDVHATDYDDPTTDNARLEYSIVFNKEIDGVPVFRIDPNSGKIFAMRALNRELPSEREFMIEVRATDHGTPPREGAANVTIKVLDKNDNTPSFERAHYEAVVPETMPVGSAVISVSATDPDDEAIDNLFTYTLADDSRYFYMTTDRDSSDSYVGVLRVKRPLDYEDPSQRDGFRLQVRVSDGLHDATSNIFVHLVDENDHAPDIVGPAEVRIFEDVPRYTVVARFNVSDRDANDHASDLSLPFGLDTSLAKSRFSSYVSPQERAIQVFVMKNISEDTAIGTVLDTFKAHDPSLPRFNYTFRINRQSDPKRQFTIDQDGTLRVAQKLDREDISSYKLIIEAFDAAGNVGTQLVAVYLRDVNDNGPEPYTVPKPCVFPENTPVDRQGTCEIRCTDKDSPEYGPPFNMQLDRNKWKYGEYLSVTFDAHGDGGNGSMTIRPLVSFDREAPTPGKILEIPLILTDRADKTNHASVYVIIGDENDNPMHDGKMTITVNSYLGKLKKTQIGRVYVEDLDDWDLGDKTFTWKESLPGFELSPQGEITMDANMPPGTYHMSSNVHDNRRNENAVGYVVVNVLLVPEIAFANQGSVQLLLADDSSLQSPEDFIRADANGRSLMSIFTQEMVKYMGGNVVLDVFSVQADTATLQNRVVPVINVRFSAHGSPYRDSTQLNGLISANRYDLQNKLGATIVGVGIDMCKFTFCDSGCQTVNTADFDGVVVSANDTVLVGVNAQSKDECTCPVWRPPPQCQAGLCHNDGACHNTHPGFFCECRNDLLKGSRCQGTTRSFSGDGFAWYKPMPACTSLNISMGFMTLQPDAVLFYNGPMDTKNSDFQIDYRDYIIIQLKNGRLALEMSMNGIAPVSLEVASTALNDGTWHELAVTQIGKYIELVVDQCRFLGAGSDDLSCRKSVYTPDDDERLNIVAPIQIGGIAPLSGGQAYPTAIPHTSLNGCIRNLRVNDDQYDLATPSYEKNSAAGCKLWGGACDSNAIDSLTHCVHGDCYADVQGSTPMVPKCICDPGWGGPRCEKKIEWIQMQSGGYIGYSPKVAFAEQTNDIELLFIPGRVSGAAELTYGADKSQNYVSTSAEMTSDGLTPMAKFDLGGVRNSLTQLRINELSLKENSSYWMHFTRNPTRASLSIDDAYYTSQVLDPAGSSQSFALQVSDLFLGTHSGGRGFQGCVGTYRWSGQNLPLRRPTNQAIDPDDESIVSITKSEGVSDGCALLITCAQLPVGYCSGTMVCMDFWKGAFCTCPEGANVILGDDGQIIGCGETLAVAKLGISNNAIILILISLVLLIMLVMLMLVYARRQATPFESVRPEDLNRDNLRPYAIEGGGEADNDQYSIANLRKPVMPIEGNGLSLGPPAPVYTRPPIDDRLRSQLHDLESDQNAAPFDEIRIYEDEKDTVSVVTLESLGSIPETERQQNVG</sequence>
<keyword evidence="5" id="KW-0677">Repeat</keyword>
<dbReference type="GO" id="GO:0045296">
    <property type="term" value="F:cadherin binding"/>
    <property type="evidence" value="ECO:0007669"/>
    <property type="project" value="TreeGrafter"/>
</dbReference>
<dbReference type="Proteomes" id="UP001176961">
    <property type="component" value="Unassembled WGS sequence"/>
</dbReference>
<dbReference type="GO" id="GO:0016477">
    <property type="term" value="P:cell migration"/>
    <property type="evidence" value="ECO:0007669"/>
    <property type="project" value="TreeGrafter"/>
</dbReference>
<dbReference type="GO" id="GO:0005509">
    <property type="term" value="F:calcium ion binding"/>
    <property type="evidence" value="ECO:0007669"/>
    <property type="project" value="UniProtKB-UniRule"/>
</dbReference>
<feature type="domain" description="EGF-like" evidence="15">
    <location>
        <begin position="2305"/>
        <end position="2342"/>
    </location>
</feature>
<feature type="domain" description="Cadherin" evidence="16">
    <location>
        <begin position="364"/>
        <end position="416"/>
    </location>
</feature>
<dbReference type="PROSITE" id="PS50025">
    <property type="entry name" value="LAM_G_DOMAIN"/>
    <property type="match status" value="1"/>
</dbReference>
<dbReference type="Gene3D" id="2.60.40.60">
    <property type="entry name" value="Cadherins"/>
    <property type="match status" value="14"/>
</dbReference>
<feature type="domain" description="Cadherin" evidence="16">
    <location>
        <begin position="884"/>
        <end position="974"/>
    </location>
</feature>
<dbReference type="EMBL" id="CATQJL010000112">
    <property type="protein sequence ID" value="CAJ0592699.1"/>
    <property type="molecule type" value="Genomic_DNA"/>
</dbReference>
<dbReference type="PROSITE" id="PS01186">
    <property type="entry name" value="EGF_2"/>
    <property type="match status" value="1"/>
</dbReference>
<dbReference type="Gene3D" id="2.60.120.200">
    <property type="match status" value="2"/>
</dbReference>
<dbReference type="PANTHER" id="PTHR24027:SF422">
    <property type="entry name" value="CADHERIN DOMAIN-CONTAINING PROTEIN"/>
    <property type="match status" value="1"/>
</dbReference>
<dbReference type="FunFam" id="2.60.40.60:FF:000339">
    <property type="entry name" value="Cadherin-related hmr-1"/>
    <property type="match status" value="1"/>
</dbReference>
<feature type="domain" description="Cadherin" evidence="16">
    <location>
        <begin position="1433"/>
        <end position="1542"/>
    </location>
</feature>
<dbReference type="GO" id="GO:0008013">
    <property type="term" value="F:beta-catenin binding"/>
    <property type="evidence" value="ECO:0007669"/>
    <property type="project" value="TreeGrafter"/>
</dbReference>
<dbReference type="PROSITE" id="PS00010">
    <property type="entry name" value="ASX_HYDROXYL"/>
    <property type="match status" value="1"/>
</dbReference>
<dbReference type="PROSITE" id="PS00022">
    <property type="entry name" value="EGF_1"/>
    <property type="match status" value="1"/>
</dbReference>
<keyword evidence="2 11" id="KW-0245">EGF-like domain</keyword>
<dbReference type="GO" id="GO:0007043">
    <property type="term" value="P:cell-cell junction assembly"/>
    <property type="evidence" value="ECO:0007669"/>
    <property type="project" value="TreeGrafter"/>
</dbReference>
<feature type="signal peptide" evidence="13">
    <location>
        <begin position="1"/>
        <end position="21"/>
    </location>
</feature>
<accession>A0AA36DVE4</accession>
<feature type="domain" description="Cadherin" evidence="16">
    <location>
        <begin position="235"/>
        <end position="331"/>
    </location>
</feature>
<dbReference type="InterPro" id="IPR002126">
    <property type="entry name" value="Cadherin-like_dom"/>
</dbReference>
<dbReference type="InterPro" id="IPR020894">
    <property type="entry name" value="Cadherin_CS"/>
</dbReference>
<dbReference type="PRINTS" id="PR00205">
    <property type="entry name" value="CADHERIN"/>
</dbReference>
<keyword evidence="9" id="KW-1015">Disulfide bond</keyword>
<dbReference type="PROSITE" id="PS50268">
    <property type="entry name" value="CADHERIN_2"/>
    <property type="match status" value="16"/>
</dbReference>
<dbReference type="CDD" id="cd00054">
    <property type="entry name" value="EGF_CA"/>
    <property type="match status" value="1"/>
</dbReference>
<comment type="caution">
    <text evidence="11">Lacks conserved residue(s) required for the propagation of feature annotation.</text>
</comment>
<gene>
    <name evidence="17" type="ORF">CYNAS_LOCUS4682</name>
</gene>
<dbReference type="InterPro" id="IPR056370">
    <property type="entry name" value="Shg-like_Ig-like"/>
</dbReference>
<dbReference type="SMART" id="SM00282">
    <property type="entry name" value="LamG"/>
    <property type="match status" value="2"/>
</dbReference>
<feature type="domain" description="Laminin G" evidence="14">
    <location>
        <begin position="2343"/>
        <end position="2538"/>
    </location>
</feature>
<evidence type="ECO:0000256" key="8">
    <source>
        <dbReference type="ARBA" id="ARBA00023136"/>
    </source>
</evidence>
<dbReference type="InterPro" id="IPR015919">
    <property type="entry name" value="Cadherin-like_sf"/>
</dbReference>
<reference evidence="17" key="1">
    <citation type="submission" date="2023-07" db="EMBL/GenBank/DDBJ databases">
        <authorList>
            <consortium name="CYATHOMIX"/>
        </authorList>
    </citation>
    <scope>NUCLEOTIDE SEQUENCE</scope>
    <source>
        <strain evidence="17">N/A</strain>
    </source>
</reference>
<dbReference type="Pfam" id="PF24811">
    <property type="entry name" value="Ig_Shg"/>
    <property type="match status" value="1"/>
</dbReference>
<evidence type="ECO:0000259" key="15">
    <source>
        <dbReference type="PROSITE" id="PS50026"/>
    </source>
</evidence>
<dbReference type="InterPro" id="IPR054522">
    <property type="entry name" value="Hmr1_C"/>
</dbReference>
<dbReference type="Gene3D" id="2.10.25.10">
    <property type="entry name" value="Laminin"/>
    <property type="match status" value="1"/>
</dbReference>
<dbReference type="FunFam" id="2.10.25.10:FF:000909">
    <property type="entry name" value="Notch receptor 2"/>
    <property type="match status" value="1"/>
</dbReference>
<dbReference type="InterPro" id="IPR001881">
    <property type="entry name" value="EGF-like_Ca-bd_dom"/>
</dbReference>
<dbReference type="GO" id="GO:0016339">
    <property type="term" value="P:calcium-dependent cell-cell adhesion via plasma membrane cell adhesion molecules"/>
    <property type="evidence" value="ECO:0007669"/>
    <property type="project" value="TreeGrafter"/>
</dbReference>
<dbReference type="SUPFAM" id="SSF49899">
    <property type="entry name" value="Concanavalin A-like lectins/glucanases"/>
    <property type="match status" value="2"/>
</dbReference>